<evidence type="ECO:0000313" key="10">
    <source>
        <dbReference type="EMBL" id="CAB4330831.1"/>
    </source>
</evidence>
<dbReference type="GO" id="GO:0005886">
    <property type="term" value="C:plasma membrane"/>
    <property type="evidence" value="ECO:0007669"/>
    <property type="project" value="UniProtKB-SubCell"/>
</dbReference>
<name>A0A6J6EHJ6_9ZZZZ</name>
<evidence type="ECO:0000313" key="14">
    <source>
        <dbReference type="EMBL" id="CAB4785086.1"/>
    </source>
</evidence>
<protein>
    <submittedName>
        <fullName evidence="11">Unannotated protein</fullName>
    </submittedName>
</protein>
<feature type="transmembrane region" description="Helical" evidence="9">
    <location>
        <begin position="39"/>
        <end position="61"/>
    </location>
</feature>
<dbReference type="EMBL" id="CAFAAD010000016">
    <property type="protein sequence ID" value="CAB4785086.1"/>
    <property type="molecule type" value="Genomic_DNA"/>
</dbReference>
<comment type="subcellular location">
    <subcellularLocation>
        <location evidence="1">Cell membrane</location>
        <topology evidence="1">Multi-pass membrane protein</topology>
    </subcellularLocation>
</comment>
<dbReference type="InterPro" id="IPR043428">
    <property type="entry name" value="LivM-like"/>
</dbReference>
<dbReference type="PANTHER" id="PTHR11795">
    <property type="entry name" value="BRANCHED-CHAIN AMINO ACID TRANSPORT SYSTEM PERMEASE PROTEIN LIVH"/>
    <property type="match status" value="1"/>
</dbReference>
<comment type="similarity">
    <text evidence="8">Belongs to the binding-protein-dependent transport system permease family. LivHM subfamily.</text>
</comment>
<sequence>MRIKFNAKFISAIVVGVILAFVINKNWGGATFLSAKNLSTFLVVGIALGGIYAITAGGLVVTYATTGIFNFAHAAIGCFLAFVYWQLSVKYHIPVLIAMAITLLVIAPAIGFLLDKVLMRRLRDASLVVQLMATVGLMLTFMGITLTVWSPKTARTLDHFYEQSKGVQIGSVIATWHRIITVVIALLVAVVLRWLLYRTRLGISMRAVVDSRSLAGLTGAKPSIISGSSWALGCMTAGLAGILIAPETGLVVENLALIIIVAAAAAAIAQLKSIPMAFVGGLIIGLSTSFSSTFLKFGTDWSYAGDAIPCIILFIALLFLPQARLETGKVRLTKRTERLTKPWEAGLGGFSMVLIVGLWANGWIPWFSGTNWGERSAVWLGRGAGFLVFGLIMLSLIPLIGWAGQVSFANYAIAGIGAVLFTHFGGQNGNPIGIVFVMLVCAPLGLAIALPALRLKGLYLALATMAFAEFTDKVIVRHPNMLNPSNSGVLYKPLHLFGVTISTDTADRKAFVMFLIITFALLFFMLEMLRRSRWARRWIAMSDSPAASATIGVNLTTSKMTVFMLSGAMAGFAGCMLGLQNGALRVDSFPMFAGLPIVLLLAVQGVRYPVAAFMGALGLASFPAITELLGNPSWLTQLALIGPGIAAIAMAYRPEGAVFYSGRDLAGILPWRKDAREEKALFIAKERAENIEKDEINDMGLSRAFTEDKVAQLDRVLSITDAVDETKMVNTGGQS</sequence>
<evidence type="ECO:0000313" key="13">
    <source>
        <dbReference type="EMBL" id="CAB4699342.1"/>
    </source>
</evidence>
<dbReference type="GO" id="GO:0006865">
    <property type="term" value="P:amino acid transport"/>
    <property type="evidence" value="ECO:0007669"/>
    <property type="project" value="UniProtKB-KW"/>
</dbReference>
<gene>
    <name evidence="11" type="ORF">UFOPK1762_00151</name>
    <name evidence="12" type="ORF">UFOPK1906_00273</name>
    <name evidence="13" type="ORF">UFOPK2624_00448</name>
    <name evidence="14" type="ORF">UFOPK2969_00350</name>
    <name evidence="10" type="ORF">UFOPK3331_00164</name>
    <name evidence="15" type="ORF">UFOPK3785_00875</name>
    <name evidence="16" type="ORF">UFOPK4371_00603</name>
</gene>
<keyword evidence="5" id="KW-0029">Amino-acid transport</keyword>
<organism evidence="11">
    <name type="scientific">freshwater metagenome</name>
    <dbReference type="NCBI Taxonomy" id="449393"/>
    <lineage>
        <taxon>unclassified sequences</taxon>
        <taxon>metagenomes</taxon>
        <taxon>ecological metagenomes</taxon>
    </lineage>
</organism>
<feature type="transmembrane region" description="Helical" evidence="9">
    <location>
        <begin position="634"/>
        <end position="652"/>
    </location>
</feature>
<feature type="transmembrane region" description="Helical" evidence="9">
    <location>
        <begin position="591"/>
        <end position="614"/>
    </location>
</feature>
<dbReference type="EMBL" id="CAEZVC010000008">
    <property type="protein sequence ID" value="CAB4614686.1"/>
    <property type="molecule type" value="Genomic_DNA"/>
</dbReference>
<accession>A0A6J6EHJ6</accession>
<evidence type="ECO:0000256" key="1">
    <source>
        <dbReference type="ARBA" id="ARBA00004651"/>
    </source>
</evidence>
<evidence type="ECO:0000313" key="16">
    <source>
        <dbReference type="EMBL" id="CAB5075877.1"/>
    </source>
</evidence>
<dbReference type="Pfam" id="PF02653">
    <property type="entry name" value="BPD_transp_2"/>
    <property type="match status" value="2"/>
</dbReference>
<feature type="transmembrane region" description="Helical" evidence="9">
    <location>
        <begin position="93"/>
        <end position="114"/>
    </location>
</feature>
<evidence type="ECO:0000313" key="12">
    <source>
        <dbReference type="EMBL" id="CAB4614686.1"/>
    </source>
</evidence>
<evidence type="ECO:0000313" key="11">
    <source>
        <dbReference type="EMBL" id="CAB4575577.1"/>
    </source>
</evidence>
<feature type="transmembrane region" description="Helical" evidence="9">
    <location>
        <begin position="126"/>
        <end position="149"/>
    </location>
</feature>
<evidence type="ECO:0000256" key="7">
    <source>
        <dbReference type="ARBA" id="ARBA00023136"/>
    </source>
</evidence>
<dbReference type="EMBL" id="CAEZXY010000011">
    <property type="protein sequence ID" value="CAB4699342.1"/>
    <property type="molecule type" value="Genomic_DNA"/>
</dbReference>
<evidence type="ECO:0000256" key="8">
    <source>
        <dbReference type="ARBA" id="ARBA00037998"/>
    </source>
</evidence>
<feature type="transmembrane region" description="Helical" evidence="9">
    <location>
        <begin position="251"/>
        <end position="269"/>
    </location>
</feature>
<keyword evidence="6 9" id="KW-1133">Transmembrane helix</keyword>
<dbReference type="CDD" id="cd06582">
    <property type="entry name" value="TM_PBP1_LivH_like"/>
    <property type="match status" value="1"/>
</dbReference>
<evidence type="ECO:0000256" key="3">
    <source>
        <dbReference type="ARBA" id="ARBA00022475"/>
    </source>
</evidence>
<evidence type="ECO:0000313" key="15">
    <source>
        <dbReference type="EMBL" id="CAB4951685.1"/>
    </source>
</evidence>
<evidence type="ECO:0000256" key="9">
    <source>
        <dbReference type="SAM" id="Phobius"/>
    </source>
</evidence>
<dbReference type="InterPro" id="IPR052157">
    <property type="entry name" value="BCAA_transport_permease"/>
</dbReference>
<evidence type="ECO:0000256" key="2">
    <source>
        <dbReference type="ARBA" id="ARBA00022448"/>
    </source>
</evidence>
<feature type="transmembrane region" description="Helical" evidence="9">
    <location>
        <begin position="384"/>
        <end position="401"/>
    </location>
</feature>
<feature type="transmembrane region" description="Helical" evidence="9">
    <location>
        <begin position="510"/>
        <end position="526"/>
    </location>
</feature>
<dbReference type="PANTHER" id="PTHR11795:SF450">
    <property type="entry name" value="ABC TRANSPORTER PERMEASE PROTEIN"/>
    <property type="match status" value="1"/>
</dbReference>
<evidence type="ECO:0000256" key="6">
    <source>
        <dbReference type="ARBA" id="ARBA00022989"/>
    </source>
</evidence>
<dbReference type="EMBL" id="CAESAL010000003">
    <property type="protein sequence ID" value="CAB4330831.1"/>
    <property type="molecule type" value="Genomic_DNA"/>
</dbReference>
<feature type="transmembrane region" description="Helical" evidence="9">
    <location>
        <begin position="276"/>
        <end position="295"/>
    </location>
</feature>
<proteinExistence type="inferred from homology"/>
<dbReference type="GO" id="GO:0015658">
    <property type="term" value="F:branched-chain amino acid transmembrane transporter activity"/>
    <property type="evidence" value="ECO:0007669"/>
    <property type="project" value="InterPro"/>
</dbReference>
<dbReference type="InterPro" id="IPR001851">
    <property type="entry name" value="ABC_transp_permease"/>
</dbReference>
<feature type="transmembrane region" description="Helical" evidence="9">
    <location>
        <begin position="7"/>
        <end position="27"/>
    </location>
</feature>
<dbReference type="CDD" id="cd06581">
    <property type="entry name" value="TM_PBP1_LivM_like"/>
    <property type="match status" value="1"/>
</dbReference>
<feature type="transmembrane region" description="Helical" evidence="9">
    <location>
        <begin position="169"/>
        <end position="196"/>
    </location>
</feature>
<feature type="transmembrane region" description="Helical" evidence="9">
    <location>
        <begin position="224"/>
        <end position="245"/>
    </location>
</feature>
<keyword evidence="2" id="KW-0813">Transport</keyword>
<feature type="transmembrane region" description="Helical" evidence="9">
    <location>
        <begin position="561"/>
        <end position="579"/>
    </location>
</feature>
<keyword evidence="4 9" id="KW-0812">Transmembrane</keyword>
<keyword evidence="3" id="KW-1003">Cell membrane</keyword>
<feature type="transmembrane region" description="Helical" evidence="9">
    <location>
        <begin position="342"/>
        <end position="364"/>
    </location>
</feature>
<evidence type="ECO:0000256" key="4">
    <source>
        <dbReference type="ARBA" id="ARBA00022692"/>
    </source>
</evidence>
<dbReference type="EMBL" id="CAFBRD010000022">
    <property type="protein sequence ID" value="CAB5075877.1"/>
    <property type="molecule type" value="Genomic_DNA"/>
</dbReference>
<feature type="transmembrane region" description="Helical" evidence="9">
    <location>
        <begin position="408"/>
        <end position="426"/>
    </location>
</feature>
<reference evidence="11" key="1">
    <citation type="submission" date="2020-05" db="EMBL/GenBank/DDBJ databases">
        <authorList>
            <person name="Chiriac C."/>
            <person name="Salcher M."/>
            <person name="Ghai R."/>
            <person name="Kavagutti S V."/>
        </authorList>
    </citation>
    <scope>NUCLEOTIDE SEQUENCE</scope>
</reference>
<feature type="transmembrane region" description="Helical" evidence="9">
    <location>
        <begin position="68"/>
        <end position="87"/>
    </location>
</feature>
<keyword evidence="7 9" id="KW-0472">Membrane</keyword>
<feature type="transmembrane region" description="Helical" evidence="9">
    <location>
        <begin position="301"/>
        <end position="321"/>
    </location>
</feature>
<dbReference type="EMBL" id="CAFBNJ010000036">
    <property type="protein sequence ID" value="CAB4951685.1"/>
    <property type="molecule type" value="Genomic_DNA"/>
</dbReference>
<dbReference type="AlphaFoldDB" id="A0A6J6EHJ6"/>
<feature type="transmembrane region" description="Helical" evidence="9">
    <location>
        <begin position="432"/>
        <end position="450"/>
    </location>
</feature>
<dbReference type="EMBL" id="CAEZTY010000003">
    <property type="protein sequence ID" value="CAB4575577.1"/>
    <property type="molecule type" value="Genomic_DNA"/>
</dbReference>
<evidence type="ECO:0000256" key="5">
    <source>
        <dbReference type="ARBA" id="ARBA00022970"/>
    </source>
</evidence>